<dbReference type="Pfam" id="PF00224">
    <property type="entry name" value="PK"/>
    <property type="match status" value="2"/>
</dbReference>
<accession>A0AAD7LW09</accession>
<keyword evidence="11" id="KW-0324">Glycolysis</keyword>
<reference evidence="14" key="1">
    <citation type="journal article" date="2023" name="Science">
        <title>Elucidation of the pathway for biosynthesis of saponin adjuvants from the soapbark tree.</title>
        <authorList>
            <person name="Reed J."/>
            <person name="Orme A."/>
            <person name="El-Demerdash A."/>
            <person name="Owen C."/>
            <person name="Martin L.B.B."/>
            <person name="Misra R.C."/>
            <person name="Kikuchi S."/>
            <person name="Rejzek M."/>
            <person name="Martin A.C."/>
            <person name="Harkess A."/>
            <person name="Leebens-Mack J."/>
            <person name="Louveau T."/>
            <person name="Stephenson M.J."/>
            <person name="Osbourn A."/>
        </authorList>
    </citation>
    <scope>NUCLEOTIDE SEQUENCE</scope>
    <source>
        <strain evidence="14">S10</strain>
    </source>
</reference>
<comment type="pathway">
    <text evidence="2">Carbohydrate degradation; glycolysis; pyruvate from D-glyceraldehyde 3-phosphate: step 5/5.</text>
</comment>
<dbReference type="GO" id="GO:0005524">
    <property type="term" value="F:ATP binding"/>
    <property type="evidence" value="ECO:0007669"/>
    <property type="project" value="UniProtKB-KW"/>
</dbReference>
<dbReference type="InterPro" id="IPR001697">
    <property type="entry name" value="Pyr_Knase"/>
</dbReference>
<comment type="caution">
    <text evidence="14">The sequence shown here is derived from an EMBL/GenBank/DDBJ whole genome shotgun (WGS) entry which is preliminary data.</text>
</comment>
<protein>
    <recommendedName>
        <fullName evidence="4">pyruvate kinase</fullName>
        <ecNumber evidence="4">2.7.1.40</ecNumber>
    </recommendedName>
</protein>
<keyword evidence="5" id="KW-0808">Transferase</keyword>
<dbReference type="InterPro" id="IPR015793">
    <property type="entry name" value="Pyrv_Knase_brl"/>
</dbReference>
<dbReference type="Proteomes" id="UP001163823">
    <property type="component" value="Chromosome 6"/>
</dbReference>
<dbReference type="InterPro" id="IPR040442">
    <property type="entry name" value="Pyrv_kinase-like_dom_sf"/>
</dbReference>
<dbReference type="SUPFAM" id="SSF51621">
    <property type="entry name" value="Phosphoenolpyruvate/pyruvate domain"/>
    <property type="match status" value="1"/>
</dbReference>
<dbReference type="GO" id="GO:0004743">
    <property type="term" value="F:pyruvate kinase activity"/>
    <property type="evidence" value="ECO:0007669"/>
    <property type="project" value="UniProtKB-EC"/>
</dbReference>
<keyword evidence="12 14" id="KW-0670">Pyruvate</keyword>
<evidence type="ECO:0000313" key="15">
    <source>
        <dbReference type="Proteomes" id="UP001163823"/>
    </source>
</evidence>
<evidence type="ECO:0000256" key="8">
    <source>
        <dbReference type="ARBA" id="ARBA00022777"/>
    </source>
</evidence>
<keyword evidence="7" id="KW-0547">Nucleotide-binding</keyword>
<evidence type="ECO:0000259" key="13">
    <source>
        <dbReference type="Pfam" id="PF00224"/>
    </source>
</evidence>
<keyword evidence="6" id="KW-0479">Metal-binding</keyword>
<gene>
    <name evidence="14" type="ORF">O6P43_015028</name>
</gene>
<evidence type="ECO:0000256" key="7">
    <source>
        <dbReference type="ARBA" id="ARBA00022741"/>
    </source>
</evidence>
<dbReference type="AlphaFoldDB" id="A0AAD7LW09"/>
<dbReference type="InterPro" id="IPR011037">
    <property type="entry name" value="Pyrv_Knase-like_insert_dom_sf"/>
</dbReference>
<dbReference type="KEGG" id="qsa:O6P43_015028"/>
<dbReference type="GO" id="GO:0016301">
    <property type="term" value="F:kinase activity"/>
    <property type="evidence" value="ECO:0007669"/>
    <property type="project" value="UniProtKB-KW"/>
</dbReference>
<evidence type="ECO:0000256" key="3">
    <source>
        <dbReference type="ARBA" id="ARBA00008663"/>
    </source>
</evidence>
<keyword evidence="8 14" id="KW-0418">Kinase</keyword>
<name>A0AAD7LW09_QUISA</name>
<dbReference type="EC" id="2.7.1.40" evidence="4"/>
<dbReference type="SUPFAM" id="SSF50800">
    <property type="entry name" value="PK beta-barrel domain-like"/>
    <property type="match status" value="1"/>
</dbReference>
<evidence type="ECO:0000256" key="5">
    <source>
        <dbReference type="ARBA" id="ARBA00022679"/>
    </source>
</evidence>
<dbReference type="GO" id="GO:0030955">
    <property type="term" value="F:potassium ion binding"/>
    <property type="evidence" value="ECO:0007669"/>
    <property type="project" value="InterPro"/>
</dbReference>
<dbReference type="EMBL" id="JARAOO010000006">
    <property type="protein sequence ID" value="KAJ7965376.1"/>
    <property type="molecule type" value="Genomic_DNA"/>
</dbReference>
<dbReference type="PANTHER" id="PTHR11817">
    <property type="entry name" value="PYRUVATE KINASE"/>
    <property type="match status" value="1"/>
</dbReference>
<organism evidence="14 15">
    <name type="scientific">Quillaja saponaria</name>
    <name type="common">Soap bark tree</name>
    <dbReference type="NCBI Taxonomy" id="32244"/>
    <lineage>
        <taxon>Eukaryota</taxon>
        <taxon>Viridiplantae</taxon>
        <taxon>Streptophyta</taxon>
        <taxon>Embryophyta</taxon>
        <taxon>Tracheophyta</taxon>
        <taxon>Spermatophyta</taxon>
        <taxon>Magnoliopsida</taxon>
        <taxon>eudicotyledons</taxon>
        <taxon>Gunneridae</taxon>
        <taxon>Pentapetalae</taxon>
        <taxon>rosids</taxon>
        <taxon>fabids</taxon>
        <taxon>Fabales</taxon>
        <taxon>Quillajaceae</taxon>
        <taxon>Quillaja</taxon>
    </lineage>
</organism>
<sequence>MATCTKSPFLTTAYPNQHKKFSLIFSGATSFLPPHLCDSGNNKVTLDALSAWVATNQGTSPSYAIQSADLLIYASPGRRRKTIHLSCRRHLTSRTIAFSLANENNEGERGSSYACEDNQVLIPSENDESNKNPNMESGASVLHAEAALSPPAGYWGNCETLLDKLKAVHLHVLASEQWNASRLKLCHRNYLVSATNLIHHLALKCLDVEQLREDLSSNGLLNLEAINSCVLPRLTAAILLLESAAGNRKRLEQQKSTNITMHTMRNKSISNKDLLLGQLQDDRNTHIMVTVGQEATESETLITDLLKAGTSIIRINCSHGDPCVWSEIIRRVKHSSQMLEKPCRILMDLAGPKLRTGKLMPGPCVIKISPKKNATGNVISPAQVWLSYKGAGPPPTHLSSDAVLFLDDKEFLSELDIGDTLRFCDTRGKNRTLKVSRKIHFFAGTGCMAECNKTAYVDSGTELDNKRKKCKFPIGRVVDIPASEQSIRLKVGDLLVISRDCSSEQYEPYCTTIDAHKVTCSSGLVFDSVKPGETIAFDDGKIWGVIQGNSISEIIVSITHTGPKGSKLGSHKSINIPESNIHVQGFTSKDYMDLEFVGAHADMVGVSFVQDVHDIVVLRQELEKRNLSNLGIVLKIETKNAFENLPLMLLEAMKSPNPLGVMIARGDLAVECGWERLASIQEEILSICGAAHVPVIWATQVLESLVRSGVPTRAEITDVARGKRTSCIMLNKGKNIVEAVSFLDTILVKSSKEMKAKLKPLLLSGHMI</sequence>
<evidence type="ECO:0000256" key="10">
    <source>
        <dbReference type="ARBA" id="ARBA00022842"/>
    </source>
</evidence>
<evidence type="ECO:0000256" key="12">
    <source>
        <dbReference type="ARBA" id="ARBA00023317"/>
    </source>
</evidence>
<comment type="cofactor">
    <cofactor evidence="1">
        <name>K(+)</name>
        <dbReference type="ChEBI" id="CHEBI:29103"/>
    </cofactor>
</comment>
<keyword evidence="9" id="KW-0067">ATP-binding</keyword>
<evidence type="ECO:0000256" key="11">
    <source>
        <dbReference type="ARBA" id="ARBA00023152"/>
    </source>
</evidence>
<evidence type="ECO:0000313" key="14">
    <source>
        <dbReference type="EMBL" id="KAJ7965376.1"/>
    </source>
</evidence>
<dbReference type="Gene3D" id="3.20.20.60">
    <property type="entry name" value="Phosphoenolpyruvate-binding domains"/>
    <property type="match status" value="2"/>
</dbReference>
<comment type="similarity">
    <text evidence="3">Belongs to the pyruvate kinase family.</text>
</comment>
<keyword evidence="10" id="KW-0460">Magnesium</keyword>
<dbReference type="FunFam" id="3.20.20.60:FF:000051">
    <property type="entry name" value="Pyruvate kinase family protein"/>
    <property type="match status" value="1"/>
</dbReference>
<feature type="domain" description="Pyruvate kinase barrel" evidence="13">
    <location>
        <begin position="479"/>
        <end position="730"/>
    </location>
</feature>
<proteinExistence type="inferred from homology"/>
<dbReference type="InterPro" id="IPR015813">
    <property type="entry name" value="Pyrv/PenolPyrv_kinase-like_dom"/>
</dbReference>
<evidence type="ECO:0000256" key="4">
    <source>
        <dbReference type="ARBA" id="ARBA00012142"/>
    </source>
</evidence>
<dbReference type="GO" id="GO:0000287">
    <property type="term" value="F:magnesium ion binding"/>
    <property type="evidence" value="ECO:0007669"/>
    <property type="project" value="InterPro"/>
</dbReference>
<evidence type="ECO:0000256" key="1">
    <source>
        <dbReference type="ARBA" id="ARBA00001958"/>
    </source>
</evidence>
<dbReference type="InterPro" id="IPR015806">
    <property type="entry name" value="Pyrv_Knase_insert_dom_sf"/>
</dbReference>
<evidence type="ECO:0000256" key="9">
    <source>
        <dbReference type="ARBA" id="ARBA00022840"/>
    </source>
</evidence>
<evidence type="ECO:0000256" key="2">
    <source>
        <dbReference type="ARBA" id="ARBA00004997"/>
    </source>
</evidence>
<feature type="domain" description="Pyruvate kinase barrel" evidence="13">
    <location>
        <begin position="283"/>
        <end position="370"/>
    </location>
</feature>
<keyword evidence="15" id="KW-1185">Reference proteome</keyword>
<evidence type="ECO:0000256" key="6">
    <source>
        <dbReference type="ARBA" id="ARBA00022723"/>
    </source>
</evidence>
<dbReference type="Gene3D" id="2.40.33.10">
    <property type="entry name" value="PK beta-barrel domain-like"/>
    <property type="match status" value="1"/>
</dbReference>